<evidence type="ECO:0000256" key="3">
    <source>
        <dbReference type="ARBA" id="ARBA00022741"/>
    </source>
</evidence>
<gene>
    <name evidence="6 7" type="primary">purS</name>
    <name evidence="7" type="ORF">GCA01S_024_00730</name>
</gene>
<dbReference type="GO" id="GO:0005737">
    <property type="term" value="C:cytoplasm"/>
    <property type="evidence" value="ECO:0007669"/>
    <property type="project" value="UniProtKB-SubCell"/>
</dbReference>
<dbReference type="GO" id="GO:0005524">
    <property type="term" value="F:ATP binding"/>
    <property type="evidence" value="ECO:0007669"/>
    <property type="project" value="UniProtKB-UniRule"/>
</dbReference>
<dbReference type="AlphaFoldDB" id="A0A023DEM8"/>
<accession>A0A023DEM8</accession>
<evidence type="ECO:0000256" key="2">
    <source>
        <dbReference type="ARBA" id="ARBA00022598"/>
    </source>
</evidence>
<comment type="caution">
    <text evidence="7">The sequence shown here is derived from an EMBL/GenBank/DDBJ whole genome shotgun (WGS) entry which is preliminary data.</text>
</comment>
<dbReference type="EMBL" id="BAWO01000024">
    <property type="protein sequence ID" value="GAJ39707.1"/>
    <property type="molecule type" value="Genomic_DNA"/>
</dbReference>
<dbReference type="RefSeq" id="WP_017434419.1">
    <property type="nucleotide sequence ID" value="NZ_BAWO01000024.1"/>
</dbReference>
<reference evidence="7 8" key="1">
    <citation type="submission" date="2014-04" db="EMBL/GenBank/DDBJ databases">
        <title>Whole genome shotgun sequence of Geobacillus caldoxylosilyticus NBRC 107762.</title>
        <authorList>
            <person name="Hosoyama A."/>
            <person name="Hosoyama Y."/>
            <person name="Katano-Makiyama Y."/>
            <person name="Tsuchikane K."/>
            <person name="Ohji S."/>
            <person name="Ichikawa N."/>
            <person name="Yamazoe A."/>
            <person name="Fujita N."/>
        </authorList>
    </citation>
    <scope>NUCLEOTIDE SEQUENCE [LARGE SCALE GENOMIC DNA]</scope>
    <source>
        <strain evidence="7 8">NBRC 107762</strain>
    </source>
</reference>
<comment type="pathway">
    <text evidence="6">Purine metabolism; IMP biosynthesis via de novo pathway; 5-amino-1-(5-phospho-D-ribosyl)imidazole from N(2)-formyl-N(1)-(5-phospho-D-ribosyl)glycinamide: step 1/2.</text>
</comment>
<evidence type="ECO:0000256" key="4">
    <source>
        <dbReference type="ARBA" id="ARBA00022755"/>
    </source>
</evidence>
<keyword evidence="3 6" id="KW-0547">Nucleotide-binding</keyword>
<dbReference type="Pfam" id="PF02700">
    <property type="entry name" value="PurS"/>
    <property type="match status" value="1"/>
</dbReference>
<dbReference type="NCBIfam" id="TIGR00302">
    <property type="entry name" value="phosphoribosylformylglycinamidine synthase subunit PurS"/>
    <property type="match status" value="1"/>
</dbReference>
<evidence type="ECO:0000313" key="7">
    <source>
        <dbReference type="EMBL" id="GAJ39707.1"/>
    </source>
</evidence>
<dbReference type="SUPFAM" id="SSF82697">
    <property type="entry name" value="PurS-like"/>
    <property type="match status" value="1"/>
</dbReference>
<dbReference type="PANTHER" id="PTHR34696:SF1">
    <property type="entry name" value="PHOSPHORIBOSYLFORMYLGLYCINAMIDINE SYNTHASE SUBUNIT PURS"/>
    <property type="match status" value="1"/>
</dbReference>
<comment type="similarity">
    <text evidence="6">Belongs to the PurS family.</text>
</comment>
<dbReference type="GeneID" id="301192564"/>
<dbReference type="EC" id="6.3.5.3" evidence="6"/>
<dbReference type="HAMAP" id="MF_01926">
    <property type="entry name" value="PurS"/>
    <property type="match status" value="1"/>
</dbReference>
<dbReference type="GO" id="GO:0006189">
    <property type="term" value="P:'de novo' IMP biosynthetic process"/>
    <property type="evidence" value="ECO:0007669"/>
    <property type="project" value="UniProtKB-UniRule"/>
</dbReference>
<dbReference type="NCBIfam" id="NF004630">
    <property type="entry name" value="PRK05974.1"/>
    <property type="match status" value="1"/>
</dbReference>
<keyword evidence="8" id="KW-1185">Reference proteome</keyword>
<keyword evidence="5 6" id="KW-0067">ATP-binding</keyword>
<keyword evidence="4 6" id="KW-0658">Purine biosynthesis</keyword>
<dbReference type="Proteomes" id="UP000023561">
    <property type="component" value="Unassembled WGS sequence"/>
</dbReference>
<dbReference type="PANTHER" id="PTHR34696">
    <property type="entry name" value="PHOSPHORIBOSYLFORMYLGLYCINAMIDINE SYNTHASE SUBUNIT PURS"/>
    <property type="match status" value="1"/>
</dbReference>
<evidence type="ECO:0000256" key="1">
    <source>
        <dbReference type="ARBA" id="ARBA00022490"/>
    </source>
</evidence>
<comment type="catalytic activity">
    <reaction evidence="6">
        <text>N(2)-formyl-N(1)-(5-phospho-beta-D-ribosyl)glycinamide + L-glutamine + ATP + H2O = 2-formamido-N(1)-(5-O-phospho-beta-D-ribosyl)acetamidine + L-glutamate + ADP + phosphate + H(+)</text>
        <dbReference type="Rhea" id="RHEA:17129"/>
        <dbReference type="ChEBI" id="CHEBI:15377"/>
        <dbReference type="ChEBI" id="CHEBI:15378"/>
        <dbReference type="ChEBI" id="CHEBI:29985"/>
        <dbReference type="ChEBI" id="CHEBI:30616"/>
        <dbReference type="ChEBI" id="CHEBI:43474"/>
        <dbReference type="ChEBI" id="CHEBI:58359"/>
        <dbReference type="ChEBI" id="CHEBI:147286"/>
        <dbReference type="ChEBI" id="CHEBI:147287"/>
        <dbReference type="ChEBI" id="CHEBI:456216"/>
        <dbReference type="EC" id="6.3.5.3"/>
    </reaction>
</comment>
<evidence type="ECO:0000256" key="6">
    <source>
        <dbReference type="HAMAP-Rule" id="MF_01926"/>
    </source>
</evidence>
<evidence type="ECO:0000256" key="5">
    <source>
        <dbReference type="ARBA" id="ARBA00022840"/>
    </source>
</evidence>
<dbReference type="Gene3D" id="3.30.1280.10">
    <property type="entry name" value="Phosphoribosylformylglycinamidine synthase subunit PurS"/>
    <property type="match status" value="1"/>
</dbReference>
<dbReference type="InterPro" id="IPR003850">
    <property type="entry name" value="PurS"/>
</dbReference>
<evidence type="ECO:0000313" key="8">
    <source>
        <dbReference type="Proteomes" id="UP000023561"/>
    </source>
</evidence>
<keyword evidence="2 6" id="KW-0436">Ligase</keyword>
<comment type="subcellular location">
    <subcellularLocation>
        <location evidence="6">Cytoplasm</location>
    </subcellularLocation>
</comment>
<sequence>MYKVKVYVTLRESVLDPQGTAVKGALHSLSYTEVQDVRIGKFMELVIEKSDRDIDKLVREMCEKLLANTVIEDYRYEIEEVVVQ</sequence>
<name>A0A023DEM8_9BACL</name>
<dbReference type="InterPro" id="IPR036604">
    <property type="entry name" value="PurS-like_sf"/>
</dbReference>
<dbReference type="UniPathway" id="UPA00074">
    <property type="reaction ID" value="UER00128"/>
</dbReference>
<protein>
    <recommendedName>
        <fullName evidence="6">Phosphoribosylformylglycinamidine synthase subunit PurS</fullName>
        <shortName evidence="6">FGAM synthase</shortName>
        <ecNumber evidence="6">6.3.5.3</ecNumber>
    </recommendedName>
    <alternativeName>
        <fullName evidence="6">Formylglycinamide ribonucleotide amidotransferase subunit III</fullName>
        <shortName evidence="6">FGAR amidotransferase III</shortName>
        <shortName evidence="6">FGAR-AT III</shortName>
    </alternativeName>
    <alternativeName>
        <fullName evidence="6">Phosphoribosylformylglycinamidine synthase subunit III</fullName>
    </alternativeName>
</protein>
<comment type="subunit">
    <text evidence="6">Part of the FGAM synthase complex composed of 1 PurL, 1 PurQ and 2 PurS subunits.</text>
</comment>
<proteinExistence type="inferred from homology"/>
<dbReference type="OrthoDB" id="9799101at2"/>
<dbReference type="GO" id="GO:0004642">
    <property type="term" value="F:phosphoribosylformylglycinamidine synthase activity"/>
    <property type="evidence" value="ECO:0007669"/>
    <property type="project" value="UniProtKB-UniRule"/>
</dbReference>
<keyword evidence="1 6" id="KW-0963">Cytoplasm</keyword>
<organism evidence="7 8">
    <name type="scientific">Parageobacillus caldoxylosilyticus NBRC 107762</name>
    <dbReference type="NCBI Taxonomy" id="1220594"/>
    <lineage>
        <taxon>Bacteria</taxon>
        <taxon>Bacillati</taxon>
        <taxon>Bacillota</taxon>
        <taxon>Bacilli</taxon>
        <taxon>Bacillales</taxon>
        <taxon>Anoxybacillaceae</taxon>
        <taxon>Saccharococcus</taxon>
    </lineage>
</organism>
<comment type="function">
    <text evidence="6">Part of the phosphoribosylformylglycinamidine synthase complex involved in the purines biosynthetic pathway. Catalyzes the ATP-dependent conversion of formylglycinamide ribonucleotide (FGAR) and glutamine to yield formylglycinamidine ribonucleotide (FGAM) and glutamate. The FGAM synthase complex is composed of three subunits. PurQ produces an ammonia molecule by converting glutamine to glutamate. PurL transfers the ammonia molecule to FGAR to form FGAM in an ATP-dependent manner. PurS interacts with PurQ and PurL and is thought to assist in the transfer of the ammonia molecule from PurQ to PurL.</text>
</comment>